<evidence type="ECO:0000313" key="4">
    <source>
        <dbReference type="Proteomes" id="UP000316759"/>
    </source>
</evidence>
<dbReference type="InterPro" id="IPR051918">
    <property type="entry name" value="STPP_CPPED1"/>
</dbReference>
<dbReference type="STRING" id="46835.A0A504YHF5"/>
<dbReference type="InterPro" id="IPR029052">
    <property type="entry name" value="Metallo-depent_PP-like"/>
</dbReference>
<sequence>MNPPSLRRVSGRRLQLGPDSDGLSSGGFSFIVMADPQLGLLERYIEKRSEPYHWDRDLHSVDRAIAVINQISPKPTFVIGCGDLVDGQPGHKYREYQTRDLLGSFSLLDRSIQLISLPGNHDIGDSPSRSDLADYRGTWGDDYYSFEAHGVDFLVLNSQLLWNDSNCRDERVMFDSWFQSEVTRMKHSTHQIKIAFQHIPFFIAQPDEEDDYFNIPLKHRIFHLRALYEAGVRYVFTGHLHRNVCTTWIPPDCRPDSEPLHLISSSSVSVQLGPDKSGIRLVCVSPDSGLRHIYYSLDQLETMLAKGEQPQVST</sequence>
<evidence type="ECO:0000259" key="2">
    <source>
        <dbReference type="Pfam" id="PF00149"/>
    </source>
</evidence>
<comment type="caution">
    <text evidence="3">The sequence shown here is derived from an EMBL/GenBank/DDBJ whole genome shotgun (WGS) entry which is preliminary data.</text>
</comment>
<dbReference type="Proteomes" id="UP000316759">
    <property type="component" value="Unassembled WGS sequence"/>
</dbReference>
<gene>
    <name evidence="3" type="ORF">FGIG_02876</name>
</gene>
<proteinExistence type="predicted"/>
<protein>
    <submittedName>
        <fullName evidence="3">Serine/threonine-protein phosphatase CPPED1</fullName>
    </submittedName>
</protein>
<organism evidence="3 4">
    <name type="scientific">Fasciola gigantica</name>
    <name type="common">Giant liver fluke</name>
    <dbReference type="NCBI Taxonomy" id="46835"/>
    <lineage>
        <taxon>Eukaryota</taxon>
        <taxon>Metazoa</taxon>
        <taxon>Spiralia</taxon>
        <taxon>Lophotrochozoa</taxon>
        <taxon>Platyhelminthes</taxon>
        <taxon>Trematoda</taxon>
        <taxon>Digenea</taxon>
        <taxon>Plagiorchiida</taxon>
        <taxon>Echinostomata</taxon>
        <taxon>Echinostomatoidea</taxon>
        <taxon>Fasciolidae</taxon>
        <taxon>Fasciola</taxon>
    </lineage>
</organism>
<feature type="region of interest" description="Disordered" evidence="1">
    <location>
        <begin position="1"/>
        <end position="20"/>
    </location>
</feature>
<evidence type="ECO:0000256" key="1">
    <source>
        <dbReference type="SAM" id="MobiDB-lite"/>
    </source>
</evidence>
<reference evidence="3 4" key="1">
    <citation type="submission" date="2019-04" db="EMBL/GenBank/DDBJ databases">
        <title>Annotation for the trematode Fasciola gigantica.</title>
        <authorList>
            <person name="Choi Y.-J."/>
        </authorList>
    </citation>
    <scope>NUCLEOTIDE SEQUENCE [LARGE SCALE GENOMIC DNA]</scope>
    <source>
        <strain evidence="3">Uganda_cow_1</strain>
    </source>
</reference>
<dbReference type="EMBL" id="SUNJ01009203">
    <property type="protein sequence ID" value="TPP60593.1"/>
    <property type="molecule type" value="Genomic_DNA"/>
</dbReference>
<feature type="domain" description="Calcineurin-like phosphoesterase" evidence="2">
    <location>
        <begin position="57"/>
        <end position="242"/>
    </location>
</feature>
<dbReference type="OrthoDB" id="45007at2759"/>
<dbReference type="PANTHER" id="PTHR43143">
    <property type="entry name" value="METALLOPHOSPHOESTERASE, CALCINEURIN SUPERFAMILY"/>
    <property type="match status" value="1"/>
</dbReference>
<evidence type="ECO:0000313" key="3">
    <source>
        <dbReference type="EMBL" id="TPP60593.1"/>
    </source>
</evidence>
<name>A0A504YHF5_FASGI</name>
<dbReference type="AlphaFoldDB" id="A0A504YHF5"/>
<dbReference type="Pfam" id="PF00149">
    <property type="entry name" value="Metallophos"/>
    <property type="match status" value="1"/>
</dbReference>
<accession>A0A504YHF5</accession>
<dbReference type="InterPro" id="IPR004843">
    <property type="entry name" value="Calcineurin-like_PHP"/>
</dbReference>
<dbReference type="PANTHER" id="PTHR43143:SF1">
    <property type="entry name" value="SERINE_THREONINE-PROTEIN PHOSPHATASE CPPED1"/>
    <property type="match status" value="1"/>
</dbReference>
<dbReference type="Gene3D" id="3.60.21.10">
    <property type="match status" value="1"/>
</dbReference>
<dbReference type="SUPFAM" id="SSF56300">
    <property type="entry name" value="Metallo-dependent phosphatases"/>
    <property type="match status" value="1"/>
</dbReference>
<dbReference type="GO" id="GO:0016787">
    <property type="term" value="F:hydrolase activity"/>
    <property type="evidence" value="ECO:0007669"/>
    <property type="project" value="InterPro"/>
</dbReference>
<keyword evidence="4" id="KW-1185">Reference proteome</keyword>